<dbReference type="KEGG" id="spsr:EGC80_17570"/>
<dbReference type="RefSeq" id="WP_124011592.1">
    <property type="nucleotide sequence ID" value="NZ_CP034073.1"/>
</dbReference>
<reference evidence="4" key="2">
    <citation type="submission" date="2018-11" db="EMBL/GenBank/DDBJ databases">
        <title>Shewanella sp. R106.</title>
        <authorList>
            <person name="Hwang Y.J."/>
            <person name="Hwang C.Y."/>
        </authorList>
    </citation>
    <scope>NUCLEOTIDE SEQUENCE [LARGE SCALE GENOMIC DNA]</scope>
    <source>
        <strain evidence="4">R106</strain>
    </source>
</reference>
<dbReference type="AlphaFoldDB" id="A0A3N4EZN6"/>
<evidence type="ECO:0000313" key="4">
    <source>
        <dbReference type="Proteomes" id="UP000278855"/>
    </source>
</evidence>
<protein>
    <submittedName>
        <fullName evidence="2">Host attachment protein</fullName>
    </submittedName>
</protein>
<reference evidence="1 3" key="1">
    <citation type="submission" date="2018-11" db="EMBL/GenBank/DDBJ databases">
        <title>Shewanella sp. M2.</title>
        <authorList>
            <person name="Hwang Y.J."/>
            <person name="Hwang C.Y."/>
        </authorList>
    </citation>
    <scope>NUCLEOTIDE SEQUENCE [LARGE SCALE GENOMIC DNA]</scope>
    <source>
        <strain evidence="1 3">M2</strain>
    </source>
</reference>
<sequence length="149" mass="16592">MSSWILVADSAHARLFNAETAKSALNEIKSMIHPESRQHEQKLTSDLPGRQAGGATFSHHAVGGKTEPKEYEAVEFARDICRYLEAEYNAQKFSQLIVVAEPQFLGNLRKVMSDNVAKLITLEIDKDIVKQDIATIRGHLPTILPHLTS</sequence>
<evidence type="ECO:0000313" key="1">
    <source>
        <dbReference type="EMBL" id="AZG36487.1"/>
    </source>
</evidence>
<gene>
    <name evidence="2" type="ORF">EGC77_01200</name>
    <name evidence="1" type="ORF">EGC80_17570</name>
</gene>
<proteinExistence type="predicted"/>
<dbReference type="Proteomes" id="UP000278855">
    <property type="component" value="Unassembled WGS sequence"/>
</dbReference>
<name>A0A3N4EZN6_9GAMM</name>
<organism evidence="2 4">
    <name type="scientific">Shewanella psychromarinicola</name>
    <dbReference type="NCBI Taxonomy" id="2487742"/>
    <lineage>
        <taxon>Bacteria</taxon>
        <taxon>Pseudomonadati</taxon>
        <taxon>Pseudomonadota</taxon>
        <taxon>Gammaproteobacteria</taxon>
        <taxon>Alteromonadales</taxon>
        <taxon>Shewanellaceae</taxon>
        <taxon>Shewanella</taxon>
    </lineage>
</organism>
<accession>A0A3N4EZN6</accession>
<dbReference type="EMBL" id="CP034073">
    <property type="protein sequence ID" value="AZG36487.1"/>
    <property type="molecule type" value="Genomic_DNA"/>
</dbReference>
<dbReference type="EMBL" id="RKKB01000001">
    <property type="protein sequence ID" value="RPA34334.1"/>
    <property type="molecule type" value="Genomic_DNA"/>
</dbReference>
<dbReference type="Pfam" id="PF10116">
    <property type="entry name" value="Host_attach"/>
    <property type="match status" value="1"/>
</dbReference>
<dbReference type="OrthoDB" id="329419at2"/>
<keyword evidence="3" id="KW-1185">Reference proteome</keyword>
<dbReference type="InterPro" id="IPR019291">
    <property type="entry name" value="Host_attachment_protein"/>
</dbReference>
<dbReference type="Proteomes" id="UP000273778">
    <property type="component" value="Chromosome"/>
</dbReference>
<reference evidence="2" key="3">
    <citation type="submission" date="2018-11" db="EMBL/GenBank/DDBJ databases">
        <authorList>
            <person name="Hwang Y.J."/>
            <person name="Hwang C.Y."/>
        </authorList>
    </citation>
    <scope>NUCLEOTIDE SEQUENCE</scope>
    <source>
        <strain evidence="2">R106</strain>
    </source>
</reference>
<evidence type="ECO:0000313" key="3">
    <source>
        <dbReference type="Proteomes" id="UP000273778"/>
    </source>
</evidence>
<evidence type="ECO:0000313" key="2">
    <source>
        <dbReference type="EMBL" id="RPA34334.1"/>
    </source>
</evidence>